<dbReference type="AlphaFoldDB" id="A0A8H5B0J8"/>
<feature type="compositionally biased region" description="Acidic residues" evidence="1">
    <location>
        <begin position="112"/>
        <end position="122"/>
    </location>
</feature>
<organism evidence="2 3">
    <name type="scientific">Psilocybe cf. subviscida</name>
    <dbReference type="NCBI Taxonomy" id="2480587"/>
    <lineage>
        <taxon>Eukaryota</taxon>
        <taxon>Fungi</taxon>
        <taxon>Dikarya</taxon>
        <taxon>Basidiomycota</taxon>
        <taxon>Agaricomycotina</taxon>
        <taxon>Agaricomycetes</taxon>
        <taxon>Agaricomycetidae</taxon>
        <taxon>Agaricales</taxon>
        <taxon>Agaricineae</taxon>
        <taxon>Strophariaceae</taxon>
        <taxon>Psilocybe</taxon>
    </lineage>
</organism>
<dbReference type="EMBL" id="JAACJJ010000044">
    <property type="protein sequence ID" value="KAF5314349.1"/>
    <property type="molecule type" value="Genomic_DNA"/>
</dbReference>
<accession>A0A8H5B0J8</accession>
<gene>
    <name evidence="2" type="ORF">D9619_011962</name>
</gene>
<evidence type="ECO:0000313" key="2">
    <source>
        <dbReference type="EMBL" id="KAF5314349.1"/>
    </source>
</evidence>
<evidence type="ECO:0000313" key="3">
    <source>
        <dbReference type="Proteomes" id="UP000567179"/>
    </source>
</evidence>
<keyword evidence="3" id="KW-1185">Reference proteome</keyword>
<comment type="caution">
    <text evidence="2">The sequence shown here is derived from an EMBL/GenBank/DDBJ whole genome shotgun (WGS) entry which is preliminary data.</text>
</comment>
<dbReference type="Proteomes" id="UP000567179">
    <property type="component" value="Unassembled WGS sequence"/>
</dbReference>
<feature type="region of interest" description="Disordered" evidence="1">
    <location>
        <begin position="94"/>
        <end position="122"/>
    </location>
</feature>
<protein>
    <submittedName>
        <fullName evidence="2">Uncharacterized protein</fullName>
    </submittedName>
</protein>
<proteinExistence type="predicted"/>
<evidence type="ECO:0000256" key="1">
    <source>
        <dbReference type="SAM" id="MobiDB-lite"/>
    </source>
</evidence>
<reference evidence="2 3" key="1">
    <citation type="journal article" date="2020" name="ISME J.">
        <title>Uncovering the hidden diversity of litter-decomposition mechanisms in mushroom-forming fungi.</title>
        <authorList>
            <person name="Floudas D."/>
            <person name="Bentzer J."/>
            <person name="Ahren D."/>
            <person name="Johansson T."/>
            <person name="Persson P."/>
            <person name="Tunlid A."/>
        </authorList>
    </citation>
    <scope>NUCLEOTIDE SEQUENCE [LARGE SCALE GENOMIC DNA]</scope>
    <source>
        <strain evidence="2 3">CBS 101986</strain>
    </source>
</reference>
<name>A0A8H5B0J8_9AGAR</name>
<sequence length="381" mass="42313">MHEEVLTPLLHTQGPYRPPPTLSCDPGSLLAWNAADLTNEETVITSRRRLFNSPRHIDSGLTKPGNDPTHRTNISLENVANQSVHLHLHNTYKYLAPGERTNSEPTTPYNSDNEEEDEEYGTDEEYANLGATLSKMLSKTKNKRAFHQAANDVAKTSFTDEKINPELEHKSSTRINHTFMGCSDSRWNTAVQGVVDSVKGISKCATDLFHAPSATQTSPDEKRCLGVVDASLHALEPEPGPAARTATLADPIPSLEERMMTIHPLLLPPGGKPNVTAHHLASLYFEAILNPWDIPEFRAEYIYTGGRCTSILLDIKNVHHADRLKEMWDSTDRESTPVPELAHISLYQGNTFSKRADTSVRNAAFEELASYSLCLAPFSDY</sequence>